<organism evidence="3 4">
    <name type="scientific">Pontibacillus chungwhensis BH030062</name>
    <dbReference type="NCBI Taxonomy" id="1385513"/>
    <lineage>
        <taxon>Bacteria</taxon>
        <taxon>Bacillati</taxon>
        <taxon>Bacillota</taxon>
        <taxon>Bacilli</taxon>
        <taxon>Bacillales</taxon>
        <taxon>Bacillaceae</taxon>
        <taxon>Pontibacillus</taxon>
    </lineage>
</organism>
<dbReference type="STRING" id="1385513.N780_03020"/>
<protein>
    <submittedName>
        <fullName evidence="3">Alpha-L-glutamate ligase</fullName>
    </submittedName>
</protein>
<evidence type="ECO:0000259" key="2">
    <source>
        <dbReference type="PROSITE" id="PS50975"/>
    </source>
</evidence>
<keyword evidence="4" id="KW-1185">Reference proteome</keyword>
<keyword evidence="1" id="KW-0067">ATP-binding</keyword>
<dbReference type="eggNOG" id="COG0189">
    <property type="taxonomic scope" value="Bacteria"/>
</dbReference>
<dbReference type="GO" id="GO:0018169">
    <property type="term" value="F:ribosomal S6-glutamic acid ligase activity"/>
    <property type="evidence" value="ECO:0007669"/>
    <property type="project" value="TreeGrafter"/>
</dbReference>
<dbReference type="SUPFAM" id="SSF56059">
    <property type="entry name" value="Glutathione synthetase ATP-binding domain-like"/>
    <property type="match status" value="1"/>
</dbReference>
<dbReference type="GO" id="GO:0005737">
    <property type="term" value="C:cytoplasm"/>
    <property type="evidence" value="ECO:0007669"/>
    <property type="project" value="TreeGrafter"/>
</dbReference>
<dbReference type="Gene3D" id="3.30.470.20">
    <property type="entry name" value="ATP-grasp fold, B domain"/>
    <property type="match status" value="1"/>
</dbReference>
<dbReference type="PROSITE" id="PS50975">
    <property type="entry name" value="ATP_GRASP"/>
    <property type="match status" value="1"/>
</dbReference>
<dbReference type="RefSeq" id="WP_036784783.1">
    <property type="nucleotide sequence ID" value="NZ_AVBG01000010.1"/>
</dbReference>
<proteinExistence type="predicted"/>
<keyword evidence="3" id="KW-0436">Ligase</keyword>
<comment type="caution">
    <text evidence="3">The sequence shown here is derived from an EMBL/GenBank/DDBJ whole genome shotgun (WGS) entry which is preliminary data.</text>
</comment>
<dbReference type="EMBL" id="AVBG01000010">
    <property type="protein sequence ID" value="KGP90674.1"/>
    <property type="molecule type" value="Genomic_DNA"/>
</dbReference>
<dbReference type="PANTHER" id="PTHR21621:SF0">
    <property type="entry name" value="BETA-CITRYLGLUTAMATE SYNTHASE B-RELATED"/>
    <property type="match status" value="1"/>
</dbReference>
<feature type="domain" description="ATP-grasp" evidence="2">
    <location>
        <begin position="100"/>
        <end position="305"/>
    </location>
</feature>
<sequence>MTKIYVLHENDEWTDHLTGRLKELGLPFELWHLDQGTVDLTEEPPEGIFYNRMSASSHTRDHRFAPEFTEAVLAWLERHGRTVVNGSRALRLELSKVNQYMALNQEGITTPKTITAVGKDQIIEAAKKLDLAPFITKHNRAGKGQGVQLFHSLKALEEYVYGYSFEEPVDGITLVQQYIEAPKPYIVRHEFVGGKFLYAVKVDTSGGFELCPADACTIEDLHCPTGTEETGGAKFEILEGYADPIIESYEAFLASNNIKVAGIEAIQDHNGNVYTYDVNTNTNYNSDAEAVSGVYGMLQLATYLGERLKEQYPSAIPIS</sequence>
<dbReference type="GO" id="GO:0009432">
    <property type="term" value="P:SOS response"/>
    <property type="evidence" value="ECO:0007669"/>
    <property type="project" value="TreeGrafter"/>
</dbReference>
<evidence type="ECO:0000313" key="4">
    <source>
        <dbReference type="Proteomes" id="UP000030153"/>
    </source>
</evidence>
<reference evidence="3 4" key="1">
    <citation type="submission" date="2013-08" db="EMBL/GenBank/DDBJ databases">
        <title>Genome of Pontibacillus chungwhensis.</title>
        <authorList>
            <person name="Wang Q."/>
            <person name="Wang G."/>
        </authorList>
    </citation>
    <scope>NUCLEOTIDE SEQUENCE [LARGE SCALE GENOMIC DNA]</scope>
    <source>
        <strain evidence="3 4">BH030062</strain>
    </source>
</reference>
<keyword evidence="1" id="KW-0547">Nucleotide-binding</keyword>
<name>A0A0A2URV9_9BACI</name>
<dbReference type="AlphaFoldDB" id="A0A0A2URV9"/>
<dbReference type="Proteomes" id="UP000030153">
    <property type="component" value="Unassembled WGS sequence"/>
</dbReference>
<dbReference type="PANTHER" id="PTHR21621">
    <property type="entry name" value="RIBOSOMAL PROTEIN S6 MODIFICATION PROTEIN"/>
    <property type="match status" value="1"/>
</dbReference>
<evidence type="ECO:0000256" key="1">
    <source>
        <dbReference type="PROSITE-ProRule" id="PRU00409"/>
    </source>
</evidence>
<dbReference type="GO" id="GO:0005524">
    <property type="term" value="F:ATP binding"/>
    <property type="evidence" value="ECO:0007669"/>
    <property type="project" value="UniProtKB-UniRule"/>
</dbReference>
<accession>A0A0A2URV9</accession>
<gene>
    <name evidence="3" type="ORF">N780_03020</name>
</gene>
<evidence type="ECO:0000313" key="3">
    <source>
        <dbReference type="EMBL" id="KGP90674.1"/>
    </source>
</evidence>
<dbReference type="InterPro" id="IPR011761">
    <property type="entry name" value="ATP-grasp"/>
</dbReference>
<dbReference type="OrthoDB" id="4789744at2"/>
<dbReference type="GO" id="GO:0046872">
    <property type="term" value="F:metal ion binding"/>
    <property type="evidence" value="ECO:0007669"/>
    <property type="project" value="InterPro"/>
</dbReference>